<dbReference type="PROSITE" id="PS51257">
    <property type="entry name" value="PROKAR_LIPOPROTEIN"/>
    <property type="match status" value="1"/>
</dbReference>
<evidence type="ECO:0000256" key="8">
    <source>
        <dbReference type="SAM" id="SignalP"/>
    </source>
</evidence>
<evidence type="ECO:0000259" key="10">
    <source>
        <dbReference type="Pfam" id="PF02753"/>
    </source>
</evidence>
<keyword evidence="3" id="KW-1029">Fimbrium biogenesis</keyword>
<comment type="caution">
    <text evidence="11">The sequence shown here is derived from an EMBL/GenBank/DDBJ whole genome shotgun (WGS) entry which is preliminary data.</text>
</comment>
<dbReference type="SUPFAM" id="SSF49354">
    <property type="entry name" value="PapD-like"/>
    <property type="match status" value="1"/>
</dbReference>
<dbReference type="InterPro" id="IPR036316">
    <property type="entry name" value="Pili_assmbl_chap_C_dom_sf"/>
</dbReference>
<dbReference type="Proteomes" id="UP000292187">
    <property type="component" value="Unassembled WGS sequence"/>
</dbReference>
<evidence type="ECO:0000256" key="6">
    <source>
        <dbReference type="ARBA" id="ARBA00023186"/>
    </source>
</evidence>
<feature type="signal peptide" evidence="8">
    <location>
        <begin position="1"/>
        <end position="20"/>
    </location>
</feature>
<comment type="similarity">
    <text evidence="2 7">Belongs to the periplasmic pilus chaperone family.</text>
</comment>
<evidence type="ECO:0000256" key="2">
    <source>
        <dbReference type="ARBA" id="ARBA00007399"/>
    </source>
</evidence>
<keyword evidence="5" id="KW-0574">Periplasm</keyword>
<feature type="domain" description="Pili assembly chaperone N-terminal" evidence="9">
    <location>
        <begin position="22"/>
        <end position="140"/>
    </location>
</feature>
<evidence type="ECO:0000256" key="4">
    <source>
        <dbReference type="ARBA" id="ARBA00022729"/>
    </source>
</evidence>
<dbReference type="GO" id="GO:0071555">
    <property type="term" value="P:cell wall organization"/>
    <property type="evidence" value="ECO:0007669"/>
    <property type="project" value="InterPro"/>
</dbReference>
<dbReference type="EMBL" id="SIZV01000038">
    <property type="protein sequence ID" value="TBR48708.1"/>
    <property type="molecule type" value="Genomic_DNA"/>
</dbReference>
<dbReference type="InterPro" id="IPR013783">
    <property type="entry name" value="Ig-like_fold"/>
</dbReference>
<dbReference type="NCBIfam" id="NF011755">
    <property type="entry name" value="PRK15208.1"/>
    <property type="match status" value="1"/>
</dbReference>
<reference evidence="11 12" key="1">
    <citation type="submission" date="2019-02" db="EMBL/GenBank/DDBJ databases">
        <title>Draft genome sequence of Escherichia albertii strain Mex-12/320a, isolated from an infant with diarrhea, harboring virulence genes associated with diarrheagenic strains of enteropathogenic E. coli.</title>
        <authorList>
            <person name="Maldonado-Puga S."/>
            <person name="Meza-Segura M."/>
            <person name="Zaidi M.B."/>
            <person name="Estrada-Garcia T."/>
        </authorList>
    </citation>
    <scope>NUCLEOTIDE SEQUENCE [LARGE SCALE GENOMIC DNA]</scope>
    <source>
        <strain evidence="11 12">Mex-12/320a</strain>
    </source>
</reference>
<accession>A0A7Z8DXA8</accession>
<dbReference type="GO" id="GO:0030288">
    <property type="term" value="C:outer membrane-bounded periplasmic space"/>
    <property type="evidence" value="ECO:0007669"/>
    <property type="project" value="InterPro"/>
</dbReference>
<feature type="chain" id="PRO_5031492790" evidence="8">
    <location>
        <begin position="21"/>
        <end position="228"/>
    </location>
</feature>
<dbReference type="Pfam" id="PF00345">
    <property type="entry name" value="PapD_N"/>
    <property type="match status" value="1"/>
</dbReference>
<evidence type="ECO:0000256" key="5">
    <source>
        <dbReference type="ARBA" id="ARBA00022764"/>
    </source>
</evidence>
<evidence type="ECO:0000256" key="3">
    <source>
        <dbReference type="ARBA" id="ARBA00022558"/>
    </source>
</evidence>
<dbReference type="InterPro" id="IPR050643">
    <property type="entry name" value="Periplasmic_pilus_chap"/>
</dbReference>
<dbReference type="SUPFAM" id="SSF49584">
    <property type="entry name" value="Periplasmic chaperone C-domain"/>
    <property type="match status" value="1"/>
</dbReference>
<protein>
    <submittedName>
        <fullName evidence="11">Molecular chaperone LpfB</fullName>
    </submittedName>
</protein>
<organism evidence="11 12">
    <name type="scientific">Escherichia albertii</name>
    <dbReference type="NCBI Taxonomy" id="208962"/>
    <lineage>
        <taxon>Bacteria</taxon>
        <taxon>Pseudomonadati</taxon>
        <taxon>Pseudomonadota</taxon>
        <taxon>Gammaproteobacteria</taxon>
        <taxon>Enterobacterales</taxon>
        <taxon>Enterobacteriaceae</taxon>
        <taxon>Escherichia</taxon>
    </lineage>
</organism>
<keyword evidence="4 8" id="KW-0732">Signal</keyword>
<dbReference type="InterPro" id="IPR001829">
    <property type="entry name" value="Pili_assmbl_chaperone_bac"/>
</dbReference>
<dbReference type="InterPro" id="IPR008962">
    <property type="entry name" value="PapD-like_sf"/>
</dbReference>
<dbReference type="Pfam" id="PF02753">
    <property type="entry name" value="PapD_C"/>
    <property type="match status" value="1"/>
</dbReference>
<dbReference type="Gene3D" id="2.60.40.10">
    <property type="entry name" value="Immunoglobulins"/>
    <property type="match status" value="2"/>
</dbReference>
<sequence length="228" mass="25049">MKNTCLALVFSVCFSSSCLAGGIALSSTRVIYDGNKKEASLTVNNNNKTEEFLIQSWVDDASGNKKTPFIITPPLFKLDPDKNNILRIVNITPSLPQDRESVYWVNVKAIPSKSEGSEEKNVLQIAVRTRIKLFYRPAGLKGDVKAAPGELRFTRTGNQIRVDNPSVFNITFNQFFVNGREIEKSGMVPAKGSLNISLPAGVNAVSQVKYNTINDFGASAEMLSRDVN</sequence>
<evidence type="ECO:0000256" key="1">
    <source>
        <dbReference type="ARBA" id="ARBA00004418"/>
    </source>
</evidence>
<dbReference type="PANTHER" id="PTHR30251:SF11">
    <property type="entry name" value="CHAPERONE PROTEIN FIMC-RELATED"/>
    <property type="match status" value="1"/>
</dbReference>
<evidence type="ECO:0000313" key="11">
    <source>
        <dbReference type="EMBL" id="TBR48708.1"/>
    </source>
</evidence>
<dbReference type="AlphaFoldDB" id="A0A7Z8DXA8"/>
<evidence type="ECO:0000313" key="12">
    <source>
        <dbReference type="Proteomes" id="UP000292187"/>
    </source>
</evidence>
<dbReference type="InterPro" id="IPR016148">
    <property type="entry name" value="Pili_assmbl_chaperone_C"/>
</dbReference>
<keyword evidence="6 7" id="KW-0143">Chaperone</keyword>
<name>A0A7Z8DXA8_ESCAL</name>
<evidence type="ECO:0000259" key="9">
    <source>
        <dbReference type="Pfam" id="PF00345"/>
    </source>
</evidence>
<dbReference type="PRINTS" id="PR00969">
    <property type="entry name" value="CHAPERONPILI"/>
</dbReference>
<feature type="domain" description="Pili assembly chaperone C-terminal" evidence="10">
    <location>
        <begin position="162"/>
        <end position="219"/>
    </location>
</feature>
<dbReference type="PROSITE" id="PS00635">
    <property type="entry name" value="PILI_CHAPERONE"/>
    <property type="match status" value="1"/>
</dbReference>
<proteinExistence type="inferred from homology"/>
<dbReference type="InterPro" id="IPR016147">
    <property type="entry name" value="Pili_assmbl_chaperone_N"/>
</dbReference>
<gene>
    <name evidence="11" type="primary">lpfB</name>
    <name evidence="11" type="ORF">EYS06_20990</name>
</gene>
<dbReference type="FunFam" id="2.60.40.10:FF:000458">
    <property type="entry name" value="Molecular chaperone FimC"/>
    <property type="match status" value="1"/>
</dbReference>
<dbReference type="PANTHER" id="PTHR30251">
    <property type="entry name" value="PILUS ASSEMBLY CHAPERONE"/>
    <property type="match status" value="1"/>
</dbReference>
<evidence type="ECO:0000256" key="7">
    <source>
        <dbReference type="RuleBase" id="RU003918"/>
    </source>
</evidence>
<dbReference type="InterPro" id="IPR018046">
    <property type="entry name" value="Pili_assmbl_chaperone_CS"/>
</dbReference>
<dbReference type="RefSeq" id="WP_000798750.1">
    <property type="nucleotide sequence ID" value="NZ_BBVG01000022.1"/>
</dbReference>
<comment type="subcellular location">
    <subcellularLocation>
        <location evidence="1 7">Periplasm</location>
    </subcellularLocation>
</comment>